<proteinExistence type="predicted"/>
<dbReference type="AlphaFoldDB" id="A0ABD3HDR5"/>
<keyword evidence="3" id="KW-1185">Reference proteome</keyword>
<reference evidence="2 3" key="1">
    <citation type="submission" date="2024-09" db="EMBL/GenBank/DDBJ databases">
        <title>Chromosome-scale assembly of Riccia sorocarpa.</title>
        <authorList>
            <person name="Paukszto L."/>
        </authorList>
    </citation>
    <scope>NUCLEOTIDE SEQUENCE [LARGE SCALE GENOMIC DNA]</scope>
    <source>
        <strain evidence="2">LP-2024</strain>
        <tissue evidence="2">Aerial parts of the thallus</tissue>
    </source>
</reference>
<evidence type="ECO:0000256" key="1">
    <source>
        <dbReference type="SAM" id="MobiDB-lite"/>
    </source>
</evidence>
<accession>A0ABD3HDR5</accession>
<evidence type="ECO:0000313" key="2">
    <source>
        <dbReference type="EMBL" id="KAL3689688.1"/>
    </source>
</evidence>
<organism evidence="2 3">
    <name type="scientific">Riccia sorocarpa</name>
    <dbReference type="NCBI Taxonomy" id="122646"/>
    <lineage>
        <taxon>Eukaryota</taxon>
        <taxon>Viridiplantae</taxon>
        <taxon>Streptophyta</taxon>
        <taxon>Embryophyta</taxon>
        <taxon>Marchantiophyta</taxon>
        <taxon>Marchantiopsida</taxon>
        <taxon>Marchantiidae</taxon>
        <taxon>Marchantiales</taxon>
        <taxon>Ricciaceae</taxon>
        <taxon>Riccia</taxon>
    </lineage>
</organism>
<protein>
    <submittedName>
        <fullName evidence="2">Uncharacterized protein</fullName>
    </submittedName>
</protein>
<dbReference type="EMBL" id="JBJQOH010000004">
    <property type="protein sequence ID" value="KAL3689688.1"/>
    <property type="molecule type" value="Genomic_DNA"/>
</dbReference>
<sequence length="132" mass="15138">MADITTFYVEKSLSKSKIWANDFHTASVDPCATRLQKEALRFRHICFDETTLTRQQALKIFICNSRGIRLDQLKVLRHELHVPLADVIDLRKDQAHTLIQQLKEANVNGPLTDIPAEDEASSSKKHERDDDI</sequence>
<gene>
    <name evidence="2" type="ORF">R1sor_015997</name>
</gene>
<feature type="compositionally biased region" description="Basic and acidic residues" evidence="1">
    <location>
        <begin position="121"/>
        <end position="132"/>
    </location>
</feature>
<comment type="caution">
    <text evidence="2">The sequence shown here is derived from an EMBL/GenBank/DDBJ whole genome shotgun (WGS) entry which is preliminary data.</text>
</comment>
<name>A0ABD3HDR5_9MARC</name>
<dbReference type="Proteomes" id="UP001633002">
    <property type="component" value="Unassembled WGS sequence"/>
</dbReference>
<evidence type="ECO:0000313" key="3">
    <source>
        <dbReference type="Proteomes" id="UP001633002"/>
    </source>
</evidence>
<feature type="region of interest" description="Disordered" evidence="1">
    <location>
        <begin position="109"/>
        <end position="132"/>
    </location>
</feature>